<dbReference type="SUPFAM" id="SSF48726">
    <property type="entry name" value="Immunoglobulin"/>
    <property type="match status" value="3"/>
</dbReference>
<dbReference type="AlphaFoldDB" id="A0AAV2R524"/>
<dbReference type="Pfam" id="PF00047">
    <property type="entry name" value="ig"/>
    <property type="match status" value="1"/>
</dbReference>
<dbReference type="Gene3D" id="2.60.40.10">
    <property type="entry name" value="Immunoglobulins"/>
    <property type="match status" value="3"/>
</dbReference>
<dbReference type="SMART" id="SM00408">
    <property type="entry name" value="IGc2"/>
    <property type="match status" value="2"/>
</dbReference>
<feature type="domain" description="Ig-like" evidence="3">
    <location>
        <begin position="129"/>
        <end position="198"/>
    </location>
</feature>
<dbReference type="SMART" id="SM00409">
    <property type="entry name" value="IG"/>
    <property type="match status" value="3"/>
</dbReference>
<protein>
    <recommendedName>
        <fullName evidence="2">Platelet-derived growth factor receptor-like protein</fullName>
    </recommendedName>
</protein>
<dbReference type="InterPro" id="IPR007110">
    <property type="entry name" value="Ig-like_dom"/>
</dbReference>
<dbReference type="InterPro" id="IPR013151">
    <property type="entry name" value="Immunoglobulin_dom"/>
</dbReference>
<evidence type="ECO:0000313" key="4">
    <source>
        <dbReference type="EMBL" id="CAL4112808.1"/>
    </source>
</evidence>
<dbReference type="InterPro" id="IPR013783">
    <property type="entry name" value="Ig-like_fold"/>
</dbReference>
<evidence type="ECO:0000259" key="3">
    <source>
        <dbReference type="PROSITE" id="PS50835"/>
    </source>
</evidence>
<evidence type="ECO:0000256" key="2">
    <source>
        <dbReference type="ARBA" id="ARBA00019671"/>
    </source>
</evidence>
<accession>A0AAV2R524</accession>
<evidence type="ECO:0000313" key="5">
    <source>
        <dbReference type="Proteomes" id="UP001497623"/>
    </source>
</evidence>
<name>A0AAV2R524_MEGNR</name>
<dbReference type="CDD" id="cd00096">
    <property type="entry name" value="Ig"/>
    <property type="match status" value="2"/>
</dbReference>
<proteinExistence type="predicted"/>
<feature type="domain" description="Ig-like" evidence="3">
    <location>
        <begin position="19"/>
        <end position="105"/>
    </location>
</feature>
<organism evidence="4 5">
    <name type="scientific">Meganyctiphanes norvegica</name>
    <name type="common">Northern krill</name>
    <name type="synonym">Thysanopoda norvegica</name>
    <dbReference type="NCBI Taxonomy" id="48144"/>
    <lineage>
        <taxon>Eukaryota</taxon>
        <taxon>Metazoa</taxon>
        <taxon>Ecdysozoa</taxon>
        <taxon>Arthropoda</taxon>
        <taxon>Crustacea</taxon>
        <taxon>Multicrustacea</taxon>
        <taxon>Malacostraca</taxon>
        <taxon>Eumalacostraca</taxon>
        <taxon>Eucarida</taxon>
        <taxon>Euphausiacea</taxon>
        <taxon>Euphausiidae</taxon>
        <taxon>Meganyctiphanes</taxon>
    </lineage>
</organism>
<dbReference type="EMBL" id="CAXKWB010015144">
    <property type="protein sequence ID" value="CAL4112808.1"/>
    <property type="molecule type" value="Genomic_DNA"/>
</dbReference>
<comment type="caution">
    <text evidence="4">The sequence shown here is derived from an EMBL/GenBank/DDBJ whole genome shotgun (WGS) entry which is preliminary data.</text>
</comment>
<reference evidence="4 5" key="1">
    <citation type="submission" date="2024-05" db="EMBL/GenBank/DDBJ databases">
        <authorList>
            <person name="Wallberg A."/>
        </authorList>
    </citation>
    <scope>NUCLEOTIDE SEQUENCE [LARGE SCALE GENOMIC DNA]</scope>
</reference>
<keyword evidence="5" id="KW-1185">Reference proteome</keyword>
<comment type="subunit">
    <text evidence="1">Forms a complex composed of PDGFRL, TNK2 and GRB2.</text>
</comment>
<sequence length="354" mass="39784">MAEICCVRVSGDPLLNVGPEVVVDSSSGEGLAEYIIQCSGTQTLDWKWPETANKEYIKPYERYDPDELTYISTLKIERPDHSDTGYYTCYLHNEEDLPNQANDSTYIYFYDGKTNIVDGGFVELLGEVGHDIVLPCQTTHPDTKLSLLKDDTVKIQAPKMSWSSRVGFTLHNLREEDSGHYVCEASRDEFKILELNISEATTLLQPSITAPPNTHFVKGYPFQLECSVSTEHITKLKWTLPDGIQVTSGGNYHIAVLSLPENRNLRLRVTSILKVKSADQSGNYTCTVSAEGFQPVESNYHVEVMVSMESHDVDVMRHNSIIPDAEDVWEWFPQGPGTVQPFMTHDKQLIGGEK</sequence>
<dbReference type="InterPro" id="IPR042495">
    <property type="entry name" value="PDGFRL"/>
</dbReference>
<dbReference type="InterPro" id="IPR036179">
    <property type="entry name" value="Ig-like_dom_sf"/>
</dbReference>
<dbReference type="Pfam" id="PF13895">
    <property type="entry name" value="Ig_2"/>
    <property type="match status" value="1"/>
</dbReference>
<feature type="non-terminal residue" evidence="4">
    <location>
        <position position="354"/>
    </location>
</feature>
<dbReference type="InterPro" id="IPR003599">
    <property type="entry name" value="Ig_sub"/>
</dbReference>
<dbReference type="PROSITE" id="PS50835">
    <property type="entry name" value="IG_LIKE"/>
    <property type="match status" value="3"/>
</dbReference>
<dbReference type="InterPro" id="IPR003598">
    <property type="entry name" value="Ig_sub2"/>
</dbReference>
<dbReference type="PANTHER" id="PTHR15360">
    <property type="entry name" value="PLATELET-DERIVED GROWTH FACTOR RECEPTOR LIKE"/>
    <property type="match status" value="1"/>
</dbReference>
<dbReference type="PANTHER" id="PTHR15360:SF4">
    <property type="entry name" value="PROTEIN KINASE DOMAIN-CONTAINING PROTEIN"/>
    <property type="match status" value="1"/>
</dbReference>
<dbReference type="Proteomes" id="UP001497623">
    <property type="component" value="Unassembled WGS sequence"/>
</dbReference>
<feature type="domain" description="Ig-like" evidence="3">
    <location>
        <begin position="206"/>
        <end position="307"/>
    </location>
</feature>
<gene>
    <name evidence="4" type="ORF">MNOR_LOCUS19979</name>
</gene>
<evidence type="ECO:0000256" key="1">
    <source>
        <dbReference type="ARBA" id="ARBA00011360"/>
    </source>
</evidence>